<reference evidence="4" key="1">
    <citation type="submission" date="2018-09" db="EMBL/GenBank/DDBJ databases">
        <title>Draft Genome Sequence of Mediterraneibacter sp. KCTC 15684.</title>
        <authorList>
            <person name="Kim J.S."/>
            <person name="Han K.I."/>
            <person name="Suh M.K."/>
            <person name="Lee K.C."/>
            <person name="Eom M.K."/>
            <person name="Lee J.H."/>
            <person name="Park S.H."/>
            <person name="Kang S.W."/>
            <person name="Park J.E."/>
            <person name="Oh B.S."/>
            <person name="Yu S.Y."/>
            <person name="Choi S.H."/>
            <person name="Lee D.H."/>
            <person name="Yoon H."/>
            <person name="Kim B."/>
            <person name="Yang S.J."/>
            <person name="Lee J.S."/>
        </authorList>
    </citation>
    <scope>NUCLEOTIDE SEQUENCE [LARGE SCALE GENOMIC DNA]</scope>
    <source>
        <strain evidence="4">KCTC 15684</strain>
    </source>
</reference>
<proteinExistence type="predicted"/>
<dbReference type="PANTHER" id="PTHR43686:SF1">
    <property type="entry name" value="AMINOTRAN_5 DOMAIN-CONTAINING PROTEIN"/>
    <property type="match status" value="1"/>
</dbReference>
<feature type="domain" description="Rhodanese" evidence="2">
    <location>
        <begin position="15"/>
        <end position="102"/>
    </location>
</feature>
<dbReference type="InterPro" id="IPR001763">
    <property type="entry name" value="Rhodanese-like_dom"/>
</dbReference>
<evidence type="ECO:0000313" key="3">
    <source>
        <dbReference type="EMBL" id="GCA67647.1"/>
    </source>
</evidence>
<comment type="caution">
    <text evidence="3">The sequence shown here is derived from an EMBL/GenBank/DDBJ whole genome shotgun (WGS) entry which is preliminary data.</text>
</comment>
<name>A0A391P2N5_9FIRM</name>
<dbReference type="CDD" id="cd24138">
    <property type="entry name" value="TtcA-like"/>
    <property type="match status" value="1"/>
</dbReference>
<dbReference type="Pfam" id="PF01171">
    <property type="entry name" value="ATP_bind_3"/>
    <property type="match status" value="1"/>
</dbReference>
<dbReference type="InterPro" id="IPR036873">
    <property type="entry name" value="Rhodanese-like_dom_sf"/>
</dbReference>
<protein>
    <recommendedName>
        <fullName evidence="2">Rhodanese domain-containing protein</fullName>
    </recommendedName>
</protein>
<accession>A0A391P2N5</accession>
<keyword evidence="4" id="KW-1185">Reference proteome</keyword>
<dbReference type="Pfam" id="PF00581">
    <property type="entry name" value="Rhodanese"/>
    <property type="match status" value="1"/>
</dbReference>
<dbReference type="Gene3D" id="3.40.50.620">
    <property type="entry name" value="HUPs"/>
    <property type="match status" value="1"/>
</dbReference>
<dbReference type="RefSeq" id="WP_119298248.1">
    <property type="nucleotide sequence ID" value="NZ_BHGK01000001.1"/>
</dbReference>
<dbReference type="SUPFAM" id="SSF52821">
    <property type="entry name" value="Rhodanese/Cell cycle control phosphatase"/>
    <property type="match status" value="1"/>
</dbReference>
<dbReference type="PANTHER" id="PTHR43686">
    <property type="entry name" value="SULFURTRANSFERASE-RELATED"/>
    <property type="match status" value="1"/>
</dbReference>
<dbReference type="EMBL" id="BHGK01000001">
    <property type="protein sequence ID" value="GCA67647.1"/>
    <property type="molecule type" value="Genomic_DNA"/>
</dbReference>
<evidence type="ECO:0000259" key="2">
    <source>
        <dbReference type="PROSITE" id="PS50206"/>
    </source>
</evidence>
<sequence length="406" mass="46724">MSETEITWGEVKVLEEGSYSLIDIRDDSSVAYGMIPGARQIVQSKLEESLEELPKDRLLILYCMRGIFSVDAAEMLREHGFQAKSLKGGYASWLVSQMEEEKEQDPEQNRAAEIELSIRKKFHRALFSQFAKAIREYDLVQENDKIAVCISGGKDSMLMAKLFQELKRHNKFHFELVFLVMDPGYSEVNRKVIENNAKLMGIPITVFETEIFDAVYDIEKSPCYVCARMRRGYLYSKAKELGCNKIALGHHYDDVIETILMGMLYSAQVQTMMPKLHSTNFEGMELIRPMYLIREDDIKHWRDYNGLHFIQCACRFTDTCTTCDPDGRSVSKRMEIKNLIAELKKVNPFVEGNIFRSVENVNLSTVVAYKKDGLKHSFLETYDEPKGKAEEKQETQGKTSDPTEKE</sequence>
<dbReference type="Gene3D" id="3.40.250.10">
    <property type="entry name" value="Rhodanese-like domain"/>
    <property type="match status" value="1"/>
</dbReference>
<dbReference type="InterPro" id="IPR014729">
    <property type="entry name" value="Rossmann-like_a/b/a_fold"/>
</dbReference>
<gene>
    <name evidence="3" type="ORF">KGMB01110_20830</name>
</gene>
<dbReference type="SUPFAM" id="SSF52402">
    <property type="entry name" value="Adenine nucleotide alpha hydrolases-like"/>
    <property type="match status" value="1"/>
</dbReference>
<dbReference type="SMART" id="SM00450">
    <property type="entry name" value="RHOD"/>
    <property type="match status" value="1"/>
</dbReference>
<dbReference type="CDD" id="cd00158">
    <property type="entry name" value="RHOD"/>
    <property type="match status" value="1"/>
</dbReference>
<dbReference type="InterPro" id="IPR011063">
    <property type="entry name" value="TilS/TtcA_N"/>
</dbReference>
<dbReference type="PROSITE" id="PS50206">
    <property type="entry name" value="RHODANESE_3"/>
    <property type="match status" value="1"/>
</dbReference>
<organism evidence="3 4">
    <name type="scientific">Mediterraneibacter butyricigenes</name>
    <dbReference type="NCBI Taxonomy" id="2316025"/>
    <lineage>
        <taxon>Bacteria</taxon>
        <taxon>Bacillati</taxon>
        <taxon>Bacillota</taxon>
        <taxon>Clostridia</taxon>
        <taxon>Lachnospirales</taxon>
        <taxon>Lachnospiraceae</taxon>
        <taxon>Mediterraneibacter</taxon>
    </lineage>
</organism>
<evidence type="ECO:0000256" key="1">
    <source>
        <dbReference type="SAM" id="MobiDB-lite"/>
    </source>
</evidence>
<evidence type="ECO:0000313" key="4">
    <source>
        <dbReference type="Proteomes" id="UP000265643"/>
    </source>
</evidence>
<dbReference type="AlphaFoldDB" id="A0A391P2N5"/>
<dbReference type="Proteomes" id="UP000265643">
    <property type="component" value="Unassembled WGS sequence"/>
</dbReference>
<feature type="region of interest" description="Disordered" evidence="1">
    <location>
        <begin position="381"/>
        <end position="406"/>
    </location>
</feature>